<dbReference type="GO" id="GO:0030424">
    <property type="term" value="C:axon"/>
    <property type="evidence" value="ECO:0007669"/>
    <property type="project" value="TreeGrafter"/>
</dbReference>
<keyword evidence="3 7" id="KW-0479">Metal-binding</keyword>
<evidence type="ECO:0000259" key="8">
    <source>
        <dbReference type="PROSITE" id="PS51410"/>
    </source>
</evidence>
<dbReference type="PROSITE" id="PS51410">
    <property type="entry name" value="BH4_AAA_HYDROXYL_2"/>
    <property type="match status" value="1"/>
</dbReference>
<evidence type="ECO:0000313" key="9">
    <source>
        <dbReference type="EMBL" id="PAV57132.1"/>
    </source>
</evidence>
<organism evidence="9 10">
    <name type="scientific">Diploscapter pachys</name>
    <dbReference type="NCBI Taxonomy" id="2018661"/>
    <lineage>
        <taxon>Eukaryota</taxon>
        <taxon>Metazoa</taxon>
        <taxon>Ecdysozoa</taxon>
        <taxon>Nematoda</taxon>
        <taxon>Chromadorea</taxon>
        <taxon>Rhabditida</taxon>
        <taxon>Rhabditina</taxon>
        <taxon>Rhabditomorpha</taxon>
        <taxon>Rhabditoidea</taxon>
        <taxon>Rhabditidae</taxon>
        <taxon>Diploscapter</taxon>
    </lineage>
</organism>
<evidence type="ECO:0000256" key="1">
    <source>
        <dbReference type="ARBA" id="ARBA00001954"/>
    </source>
</evidence>
<dbReference type="GO" id="GO:0006585">
    <property type="term" value="P:dopamine biosynthetic process from tyrosine"/>
    <property type="evidence" value="ECO:0007669"/>
    <property type="project" value="TreeGrafter"/>
</dbReference>
<dbReference type="InterPro" id="IPR019774">
    <property type="entry name" value="Aromatic-AA_hydroxylase_C"/>
</dbReference>
<dbReference type="Pfam" id="PF00351">
    <property type="entry name" value="Biopterin_H"/>
    <property type="match status" value="2"/>
</dbReference>
<dbReference type="GO" id="GO:0004511">
    <property type="term" value="F:tyrosine 3-monooxygenase activity"/>
    <property type="evidence" value="ECO:0007669"/>
    <property type="project" value="TreeGrafter"/>
</dbReference>
<keyword evidence="6" id="KW-0503">Monooxygenase</keyword>
<evidence type="ECO:0000256" key="2">
    <source>
        <dbReference type="ARBA" id="ARBA00009712"/>
    </source>
</evidence>
<dbReference type="AlphaFoldDB" id="A0A2A2J6M8"/>
<feature type="domain" description="Biopterin-dependent aromatic amino acid hydroxylase family profile" evidence="8">
    <location>
        <begin position="226"/>
        <end position="470"/>
    </location>
</feature>
<dbReference type="Proteomes" id="UP000218231">
    <property type="component" value="Unassembled WGS sequence"/>
</dbReference>
<dbReference type="GO" id="GO:0043204">
    <property type="term" value="C:perikaryon"/>
    <property type="evidence" value="ECO:0007669"/>
    <property type="project" value="TreeGrafter"/>
</dbReference>
<dbReference type="PANTHER" id="PTHR11473:SF15">
    <property type="entry name" value="TYROSINE 3-MONOOXYGENASE"/>
    <property type="match status" value="1"/>
</dbReference>
<evidence type="ECO:0000256" key="6">
    <source>
        <dbReference type="ARBA" id="ARBA00023033"/>
    </source>
</evidence>
<keyword evidence="5 7" id="KW-0408">Iron</keyword>
<dbReference type="EMBL" id="LIAE01010657">
    <property type="protein sequence ID" value="PAV57132.1"/>
    <property type="molecule type" value="Genomic_DNA"/>
</dbReference>
<gene>
    <name evidence="9" type="ORF">WR25_26153</name>
</gene>
<evidence type="ECO:0000256" key="7">
    <source>
        <dbReference type="PIRSR" id="PIRSR601273-2"/>
    </source>
</evidence>
<protein>
    <recommendedName>
        <fullName evidence="8">Biopterin-dependent aromatic amino acid hydroxylase family profile domain-containing protein</fullName>
    </recommendedName>
</protein>
<dbReference type="STRING" id="2018661.A0A2A2J6M8"/>
<evidence type="ECO:0000313" key="10">
    <source>
        <dbReference type="Proteomes" id="UP000218231"/>
    </source>
</evidence>
<accession>A0A2A2J6M8</accession>
<comment type="cofactor">
    <cofactor evidence="1 7">
        <name>Fe(2+)</name>
        <dbReference type="ChEBI" id="CHEBI:29033"/>
    </cofactor>
</comment>
<dbReference type="InterPro" id="IPR036329">
    <property type="entry name" value="Aro-AA_hydroxylase_C_sf"/>
</dbReference>
<comment type="caution">
    <text evidence="9">The sequence shown here is derived from an EMBL/GenBank/DDBJ whole genome shotgun (WGS) entry which is preliminary data.</text>
</comment>
<feature type="binding site" evidence="7">
    <location>
        <position position="303"/>
    </location>
    <ligand>
        <name>Fe cation</name>
        <dbReference type="ChEBI" id="CHEBI:24875"/>
    </ligand>
</feature>
<evidence type="ECO:0000256" key="5">
    <source>
        <dbReference type="ARBA" id="ARBA00023004"/>
    </source>
</evidence>
<reference evidence="9 10" key="1">
    <citation type="journal article" date="2017" name="Curr. Biol.">
        <title>Genome architecture and evolution of a unichromosomal asexual nematode.</title>
        <authorList>
            <person name="Fradin H."/>
            <person name="Zegar C."/>
            <person name="Gutwein M."/>
            <person name="Lucas J."/>
            <person name="Kovtun M."/>
            <person name="Corcoran D."/>
            <person name="Baugh L.R."/>
            <person name="Kiontke K."/>
            <person name="Gunsalus K."/>
            <person name="Fitch D.H."/>
            <person name="Piano F."/>
        </authorList>
    </citation>
    <scope>NUCLEOTIDE SEQUENCE [LARGE SCALE GENOMIC DNA]</scope>
    <source>
        <strain evidence="9">PF1309</strain>
    </source>
</reference>
<dbReference type="SUPFAM" id="SSF56534">
    <property type="entry name" value="Aromatic aminoacid monoxygenases, catalytic and oligomerization domains"/>
    <property type="match status" value="1"/>
</dbReference>
<dbReference type="GO" id="GO:0005737">
    <property type="term" value="C:cytoplasm"/>
    <property type="evidence" value="ECO:0007669"/>
    <property type="project" value="TreeGrafter"/>
</dbReference>
<feature type="binding site" evidence="7">
    <location>
        <position position="308"/>
    </location>
    <ligand>
        <name>Fe cation</name>
        <dbReference type="ChEBI" id="CHEBI:24875"/>
    </ligand>
</feature>
<dbReference type="Gene3D" id="1.10.800.10">
    <property type="entry name" value="Aromatic amino acid hydroxylase"/>
    <property type="match status" value="2"/>
</dbReference>
<dbReference type="GO" id="GO:0005506">
    <property type="term" value="F:iron ion binding"/>
    <property type="evidence" value="ECO:0007669"/>
    <property type="project" value="InterPro"/>
</dbReference>
<dbReference type="PANTHER" id="PTHR11473">
    <property type="entry name" value="AROMATIC AMINO ACID HYDROXYLASE"/>
    <property type="match status" value="1"/>
</dbReference>
<dbReference type="InterPro" id="IPR018301">
    <property type="entry name" value="ArAA_hydroxylase_Fe/CU_BS"/>
</dbReference>
<dbReference type="InterPro" id="IPR001273">
    <property type="entry name" value="ArAA_hydroxylase"/>
</dbReference>
<name>A0A2A2J6M8_9BILA</name>
<evidence type="ECO:0000256" key="3">
    <source>
        <dbReference type="ARBA" id="ARBA00022723"/>
    </source>
</evidence>
<sequence length="479" mass="54353">MTEVNEVKPPGRPKVAARPRNFSLVHQASCETQHFNALRRQRTINHRNELESGMLRGKQILQKLNDEGIELIWAADGNERIRFAALLSSSAPLPEFIGAIVKSFHACGISLNHLETRRSKKKRNSTEEIEEFDVLADCDGTKDELIGAASNLIQEHNQLTNFALYKRDPHADIPWFPRHISELDKCSNCVTKYEPTTDPRHPGNGDDVYIARRKFLNDQASQYKQRNLQFLLDEGVITTDRIPQLRRINEYLQKKTGFILRPCSGLLSARDFLASLAFRVFQTTTYLRHGASPHHSPEPDLIHELLGHVPMFADPLIAQMSQDIGLMSLGATDEQIEKLATVYWFIIEFGLCREDGKLKAIGAGLLSAYGELMHACSDVPEHKEFDPAITAVQKYEDSDYQPLYFVANSIQDALMKLRQFALSMERPFSVVYNPFTQSVEVIEQTFDLDAAFARLRMEFSSISHAIDKLNTKNHLTNGK</sequence>
<keyword evidence="4" id="KW-0560">Oxidoreductase</keyword>
<dbReference type="PROSITE" id="PS00367">
    <property type="entry name" value="BH4_AAA_HYDROXYL_1"/>
    <property type="match status" value="1"/>
</dbReference>
<comment type="similarity">
    <text evidence="2">Belongs to the biopterin-dependent aromatic amino acid hydroxylase family.</text>
</comment>
<proteinExistence type="inferred from homology"/>
<dbReference type="InterPro" id="IPR036951">
    <property type="entry name" value="ArAA_hydroxylase_sf"/>
</dbReference>
<keyword evidence="10" id="KW-1185">Reference proteome</keyword>
<dbReference type="OrthoDB" id="983542at2759"/>
<evidence type="ECO:0000256" key="4">
    <source>
        <dbReference type="ARBA" id="ARBA00023002"/>
    </source>
</evidence>
<feature type="binding site" evidence="7">
    <location>
        <position position="348"/>
    </location>
    <ligand>
        <name>Fe cation</name>
        <dbReference type="ChEBI" id="CHEBI:24875"/>
    </ligand>
</feature>